<proteinExistence type="predicted"/>
<evidence type="ECO:0000256" key="1">
    <source>
        <dbReference type="ARBA" id="ARBA00001954"/>
    </source>
</evidence>
<reference evidence="5" key="1">
    <citation type="submission" date="2020-02" db="EMBL/GenBank/DDBJ databases">
        <authorList>
            <person name="Meier V. D."/>
        </authorList>
    </citation>
    <scope>NUCLEOTIDE SEQUENCE</scope>
    <source>
        <strain evidence="5">AVDCRST_MAG56</strain>
    </source>
</reference>
<dbReference type="InterPro" id="IPR003819">
    <property type="entry name" value="TauD/TfdA-like"/>
</dbReference>
<dbReference type="GO" id="GO:0017000">
    <property type="term" value="P:antibiotic biosynthetic process"/>
    <property type="evidence" value="ECO:0007669"/>
    <property type="project" value="UniProtKB-KW"/>
</dbReference>
<dbReference type="GO" id="GO:0016706">
    <property type="term" value="F:2-oxoglutarate-dependent dioxygenase activity"/>
    <property type="evidence" value="ECO:0007669"/>
    <property type="project" value="UniProtKB-ARBA"/>
</dbReference>
<sequence length="345" mass="38964">METHNALALPENTLRPFLWVEQQSCALRTRAGLPGIPAGDIPGLPLVIAAGNKDVDLSAWMSENRAELRQLLRKCGGILFRGFGIRSSGDFKALVTQWSGRQMEYFDQTSPRSLIDDAVYTSTDYPSDQRIKMHNELSYAHRWPLEIFFFCVQPADAGGETPIADCRKVLSKLSKRTLEKFSAKGVMYVRNMIDGLGLSWQRVYQTDDPEKVNAHCTRNGIRFAWKGEDHLKTVWTRPAVGKHPVTGEATWFNHAYFYNILSTNPLLLDLVDDKDELPFNTYYGDGSEIEPEVIEEIGGAFDNTRVTFTWETGDLLLLDNMLTAHGRSSYTGQRKVLVSMCEPVF</sequence>
<keyword evidence="3" id="KW-0045">Antibiotic biosynthesis</keyword>
<comment type="cofactor">
    <cofactor evidence="1">
        <name>Fe(2+)</name>
        <dbReference type="ChEBI" id="CHEBI:29033"/>
    </cofactor>
</comment>
<name>A0A6J4IQ83_9SPHI</name>
<dbReference type="InterPro" id="IPR050411">
    <property type="entry name" value="AlphaKG_dependent_hydroxylases"/>
</dbReference>
<dbReference type="SUPFAM" id="SSF51197">
    <property type="entry name" value="Clavaminate synthase-like"/>
    <property type="match status" value="1"/>
</dbReference>
<dbReference type="Gene3D" id="3.60.130.10">
    <property type="entry name" value="Clavaminate synthase-like"/>
    <property type="match status" value="1"/>
</dbReference>
<dbReference type="AlphaFoldDB" id="A0A6J4IQ83"/>
<keyword evidence="2" id="KW-0560">Oxidoreductase</keyword>
<dbReference type="EMBL" id="CADCTQ010000208">
    <property type="protein sequence ID" value="CAA9257950.1"/>
    <property type="molecule type" value="Genomic_DNA"/>
</dbReference>
<dbReference type="InterPro" id="IPR042098">
    <property type="entry name" value="TauD-like_sf"/>
</dbReference>
<gene>
    <name evidence="5" type="ORF">AVDCRST_MAG56-3877</name>
</gene>
<dbReference type="PANTHER" id="PTHR10696">
    <property type="entry name" value="GAMMA-BUTYROBETAINE HYDROXYLASE-RELATED"/>
    <property type="match status" value="1"/>
</dbReference>
<accession>A0A6J4IQ83</accession>
<evidence type="ECO:0000256" key="3">
    <source>
        <dbReference type="ARBA" id="ARBA00023194"/>
    </source>
</evidence>
<evidence type="ECO:0000259" key="4">
    <source>
        <dbReference type="Pfam" id="PF02668"/>
    </source>
</evidence>
<evidence type="ECO:0000313" key="5">
    <source>
        <dbReference type="EMBL" id="CAA9257950.1"/>
    </source>
</evidence>
<feature type="domain" description="TauD/TfdA-like" evidence="4">
    <location>
        <begin position="50"/>
        <end position="338"/>
    </location>
</feature>
<dbReference type="Pfam" id="PF02668">
    <property type="entry name" value="TauD"/>
    <property type="match status" value="1"/>
</dbReference>
<organism evidence="5">
    <name type="scientific">uncultured Cytophagales bacterium</name>
    <dbReference type="NCBI Taxonomy" id="158755"/>
    <lineage>
        <taxon>Bacteria</taxon>
        <taxon>Pseudomonadati</taxon>
        <taxon>Bacteroidota</taxon>
        <taxon>Sphingobacteriia</taxon>
        <taxon>Sphingobacteriales</taxon>
        <taxon>environmental samples</taxon>
    </lineage>
</organism>
<dbReference type="PANTHER" id="PTHR10696:SF56">
    <property type="entry name" value="TAUD_TFDA-LIKE DOMAIN-CONTAINING PROTEIN"/>
    <property type="match status" value="1"/>
</dbReference>
<protein>
    <recommendedName>
        <fullName evidence="4">TauD/TfdA-like domain-containing protein</fullName>
    </recommendedName>
</protein>
<evidence type="ECO:0000256" key="2">
    <source>
        <dbReference type="ARBA" id="ARBA00023002"/>
    </source>
</evidence>